<accession>A0ABP9MG67</accession>
<dbReference type="Proteomes" id="UP001500631">
    <property type="component" value="Unassembled WGS sequence"/>
</dbReference>
<evidence type="ECO:0000313" key="2">
    <source>
        <dbReference type="EMBL" id="GAA5094013.1"/>
    </source>
</evidence>
<reference evidence="3" key="1">
    <citation type="journal article" date="2019" name="Int. J. Syst. Evol. Microbiol.">
        <title>The Global Catalogue of Microorganisms (GCM) 10K type strain sequencing project: providing services to taxonomists for standard genome sequencing and annotation.</title>
        <authorList>
            <consortium name="The Broad Institute Genomics Platform"/>
            <consortium name="The Broad Institute Genome Sequencing Center for Infectious Disease"/>
            <person name="Wu L."/>
            <person name="Ma J."/>
        </authorList>
    </citation>
    <scope>NUCLEOTIDE SEQUENCE [LARGE SCALE GENOMIC DNA]</scope>
    <source>
        <strain evidence="3">JCM 18424</strain>
    </source>
</reference>
<dbReference type="RefSeq" id="WP_077925938.1">
    <property type="nucleotide sequence ID" value="NZ_BAABKE010000001.1"/>
</dbReference>
<dbReference type="InterPro" id="IPR004821">
    <property type="entry name" value="Cyt_trans-like"/>
</dbReference>
<dbReference type="SUPFAM" id="SSF52374">
    <property type="entry name" value="Nucleotidylyl transferase"/>
    <property type="match status" value="1"/>
</dbReference>
<keyword evidence="3" id="KW-1185">Reference proteome</keyword>
<protein>
    <recommendedName>
        <fullName evidence="1">Cytidyltransferase-like domain-containing protein</fullName>
    </recommendedName>
</protein>
<dbReference type="Pfam" id="PF01467">
    <property type="entry name" value="CTP_transf_like"/>
    <property type="match status" value="1"/>
</dbReference>
<sequence length="172" mass="20363">MKKYQTGLIFGKFFPLHPGHILMMEKALQTVNELYVFVCSDTQRDHKLFEQSQMIQCPTRAERIAWFQPLIQQYPNLHPIDFNEDGIPTYPNGWLEWSNRVKETLAQLNIQPDIVFSSEPQDAPLYGEYFNLPVELFDPDRSYINISATKLRNDPERYKAYLLDSVYPYFFQ</sequence>
<proteinExistence type="predicted"/>
<name>A0ABP9MG67_9GAMM</name>
<dbReference type="EMBL" id="BAABKE010000001">
    <property type="protein sequence ID" value="GAA5094013.1"/>
    <property type="molecule type" value="Genomic_DNA"/>
</dbReference>
<evidence type="ECO:0000259" key="1">
    <source>
        <dbReference type="Pfam" id="PF01467"/>
    </source>
</evidence>
<comment type="caution">
    <text evidence="2">The sequence shown here is derived from an EMBL/GenBank/DDBJ whole genome shotgun (WGS) entry which is preliminary data.</text>
</comment>
<organism evidence="2 3">
    <name type="scientific">Wohlfahrtiimonas larvae</name>
    <dbReference type="NCBI Taxonomy" id="1157986"/>
    <lineage>
        <taxon>Bacteria</taxon>
        <taxon>Pseudomonadati</taxon>
        <taxon>Pseudomonadota</taxon>
        <taxon>Gammaproteobacteria</taxon>
        <taxon>Cardiobacteriales</taxon>
        <taxon>Ignatzschineriaceae</taxon>
        <taxon>Wohlfahrtiimonas</taxon>
    </lineage>
</organism>
<dbReference type="PANTHER" id="PTHR37512">
    <property type="entry name" value="TRIFUNCTIONAL NAD BIOSYNTHESIS/REGULATOR PROTEIN NADR"/>
    <property type="match status" value="1"/>
</dbReference>
<gene>
    <name evidence="2" type="ORF">GCM10023338_01680</name>
</gene>
<evidence type="ECO:0000313" key="3">
    <source>
        <dbReference type="Proteomes" id="UP001500631"/>
    </source>
</evidence>
<dbReference type="InterPro" id="IPR014729">
    <property type="entry name" value="Rossmann-like_a/b/a_fold"/>
</dbReference>
<dbReference type="NCBIfam" id="TIGR00125">
    <property type="entry name" value="cyt_tran_rel"/>
    <property type="match status" value="1"/>
</dbReference>
<feature type="domain" description="Cytidyltransferase-like" evidence="1">
    <location>
        <begin position="9"/>
        <end position="64"/>
    </location>
</feature>
<dbReference type="PANTHER" id="PTHR37512:SF1">
    <property type="entry name" value="NADR_TTD14 AAA DOMAIN-CONTAINING PROTEIN"/>
    <property type="match status" value="1"/>
</dbReference>
<dbReference type="Gene3D" id="3.40.50.620">
    <property type="entry name" value="HUPs"/>
    <property type="match status" value="1"/>
</dbReference>
<dbReference type="InterPro" id="IPR052735">
    <property type="entry name" value="NAD_biosynth-regulator"/>
</dbReference>